<gene>
    <name evidence="1" type="ORF">NE632_12265</name>
</gene>
<dbReference type="AlphaFoldDB" id="A0AAW5KKV1"/>
<evidence type="ECO:0000313" key="1">
    <source>
        <dbReference type="EMBL" id="MCQ5154075.1"/>
    </source>
</evidence>
<dbReference type="Proteomes" id="UP001206236">
    <property type="component" value="Unassembled WGS sequence"/>
</dbReference>
<comment type="caution">
    <text evidence="1">The sequence shown here is derived from an EMBL/GenBank/DDBJ whole genome shotgun (WGS) entry which is preliminary data.</text>
</comment>
<evidence type="ECO:0008006" key="3">
    <source>
        <dbReference type="Google" id="ProtNLM"/>
    </source>
</evidence>
<accession>A0AAW5KKV1</accession>
<name>A0AAW5KKV1_9FIRM</name>
<dbReference type="RefSeq" id="WP_256322465.1">
    <property type="nucleotide sequence ID" value="NZ_JANGCN010000036.1"/>
</dbReference>
<organism evidence="1 2">
    <name type="scientific">Ruminococcus bicirculans</name>
    <name type="common">ex Wegman et al. 2014</name>
    <dbReference type="NCBI Taxonomy" id="1160721"/>
    <lineage>
        <taxon>Bacteria</taxon>
        <taxon>Bacillati</taxon>
        <taxon>Bacillota</taxon>
        <taxon>Clostridia</taxon>
        <taxon>Eubacteriales</taxon>
        <taxon>Oscillospiraceae</taxon>
        <taxon>Ruminococcus</taxon>
    </lineage>
</organism>
<evidence type="ECO:0000313" key="2">
    <source>
        <dbReference type="Proteomes" id="UP001206236"/>
    </source>
</evidence>
<sequence length="76" mass="8793">MYKIDPIVKKISSEIVVCIGGQKLEYCSGIELSKAQFDKRYVIDRIYAENERIIIVLKEADINSTDWCQDKDVGFF</sequence>
<dbReference type="EMBL" id="JANGCN010000036">
    <property type="protein sequence ID" value="MCQ5154075.1"/>
    <property type="molecule type" value="Genomic_DNA"/>
</dbReference>
<reference evidence="1" key="1">
    <citation type="submission" date="2022-06" db="EMBL/GenBank/DDBJ databases">
        <title>Isolation of gut microbiota from human fecal samples.</title>
        <authorList>
            <person name="Pamer E.G."/>
            <person name="Barat B."/>
            <person name="Waligurski E."/>
            <person name="Medina S."/>
            <person name="Paddock L."/>
            <person name="Mostad J."/>
        </authorList>
    </citation>
    <scope>NUCLEOTIDE SEQUENCE</scope>
    <source>
        <strain evidence="1">DFI.5.57</strain>
    </source>
</reference>
<protein>
    <recommendedName>
        <fullName evidence="3">Transposase</fullName>
    </recommendedName>
</protein>
<proteinExistence type="predicted"/>